<gene>
    <name evidence="2" type="ORF">C7U55_12005</name>
</gene>
<evidence type="ECO:0000313" key="3">
    <source>
        <dbReference type="Proteomes" id="UP000241201"/>
    </source>
</evidence>
<keyword evidence="1" id="KW-0812">Transmembrane</keyword>
<reference evidence="3" key="1">
    <citation type="submission" date="2018-03" db="EMBL/GenBank/DDBJ databases">
        <title>Lachnoclostridium SNUG30370 gen.nov., sp.nov., isolated from human faeces.</title>
        <authorList>
            <person name="Seo B."/>
            <person name="Jeon K."/>
            <person name="Ko G."/>
        </authorList>
    </citation>
    <scope>NUCLEOTIDE SEQUENCE [LARGE SCALE GENOMIC DNA]</scope>
    <source>
        <strain evidence="3">SNUG30370</strain>
    </source>
</reference>
<evidence type="ECO:0000256" key="1">
    <source>
        <dbReference type="SAM" id="Phobius"/>
    </source>
</evidence>
<feature type="transmembrane region" description="Helical" evidence="1">
    <location>
        <begin position="5"/>
        <end position="20"/>
    </location>
</feature>
<keyword evidence="1" id="KW-0472">Membrane</keyword>
<dbReference type="GeneID" id="77471808"/>
<sequence length="212" mass="25230">MKKFFLIFIPVILIITYIFYQNNLLPHPKYTNEDFNIQTYKSVNDQDHDGLDDQSDILKNVREYIQTKPQYKSKYYQGGYPDDNYGVCSDVVAFGLLNSGYNLQELVDQDIQENPENYQVVQRDKNIDFRRVKNLNVYFKRHALSLTLDIYDLDKWQGGDIVVFKKHIGIISNYRNKKGITFVIHHAYPHQLYYEEDILEKRNDLIGHYRIS</sequence>
<protein>
    <submittedName>
        <fullName evidence="2">DUF1287 domain-containing protein</fullName>
    </submittedName>
</protein>
<dbReference type="EMBL" id="PYLP01000024">
    <property type="protein sequence ID" value="PST36302.1"/>
    <property type="molecule type" value="Genomic_DNA"/>
</dbReference>
<accession>A0A2T3FM03</accession>
<organism evidence="2 3">
    <name type="scientific">Faecalibacillus faecis</name>
    <dbReference type="NCBI Taxonomy" id="1982628"/>
    <lineage>
        <taxon>Bacteria</taxon>
        <taxon>Bacillati</taxon>
        <taxon>Bacillota</taxon>
        <taxon>Erysipelotrichia</taxon>
        <taxon>Erysipelotrichales</taxon>
        <taxon>Coprobacillaceae</taxon>
        <taxon>Faecalibacillus</taxon>
    </lineage>
</organism>
<proteinExistence type="predicted"/>
<keyword evidence="3" id="KW-1185">Reference proteome</keyword>
<evidence type="ECO:0000313" key="2">
    <source>
        <dbReference type="EMBL" id="PST36302.1"/>
    </source>
</evidence>
<dbReference type="AlphaFoldDB" id="A0A2T3FM03"/>
<dbReference type="Pfam" id="PF06940">
    <property type="entry name" value="DUF1287"/>
    <property type="match status" value="1"/>
</dbReference>
<dbReference type="InterPro" id="IPR009706">
    <property type="entry name" value="DUF1287"/>
</dbReference>
<name>A0A2T3FM03_9FIRM</name>
<comment type="caution">
    <text evidence="2">The sequence shown here is derived from an EMBL/GenBank/DDBJ whole genome shotgun (WGS) entry which is preliminary data.</text>
</comment>
<keyword evidence="1" id="KW-1133">Transmembrane helix</keyword>
<dbReference type="Proteomes" id="UP000241201">
    <property type="component" value="Unassembled WGS sequence"/>
</dbReference>
<dbReference type="RefSeq" id="WP_106988768.1">
    <property type="nucleotide sequence ID" value="NZ_PYLP01000024.1"/>
</dbReference>